<evidence type="ECO:0000256" key="1">
    <source>
        <dbReference type="ARBA" id="ARBA00005614"/>
    </source>
</evidence>
<feature type="active site" evidence="5">
    <location>
        <position position="21"/>
    </location>
</feature>
<evidence type="ECO:0000313" key="11">
    <source>
        <dbReference type="Proteomes" id="UP000254476"/>
    </source>
</evidence>
<dbReference type="AlphaFoldDB" id="A0A378J7N4"/>
<evidence type="ECO:0000256" key="4">
    <source>
        <dbReference type="ARBA" id="ARBA00047645"/>
    </source>
</evidence>
<dbReference type="PANTHER" id="PTHR47268:SF4">
    <property type="entry name" value="ACYLPHOSPHATASE"/>
    <property type="match status" value="1"/>
</dbReference>
<evidence type="ECO:0000256" key="3">
    <source>
        <dbReference type="ARBA" id="ARBA00015991"/>
    </source>
</evidence>
<dbReference type="EMBL" id="LNYE01000022">
    <property type="protein sequence ID" value="KTD10658.1"/>
    <property type="molecule type" value="Genomic_DNA"/>
</dbReference>
<dbReference type="InterPro" id="IPR001792">
    <property type="entry name" value="Acylphosphatase-like_dom"/>
</dbReference>
<dbReference type="PRINTS" id="PR00112">
    <property type="entry name" value="ACYLPHPHTASE"/>
</dbReference>
<dbReference type="PROSITE" id="PS51160">
    <property type="entry name" value="ACYLPHOSPHATASE_3"/>
    <property type="match status" value="1"/>
</dbReference>
<evidence type="ECO:0000256" key="2">
    <source>
        <dbReference type="ARBA" id="ARBA00012150"/>
    </source>
</evidence>
<dbReference type="OrthoDB" id="5295388at2"/>
<comment type="similarity">
    <text evidence="1 6">Belongs to the acylphosphatase family.</text>
</comment>
<feature type="active site" evidence="5">
    <location>
        <position position="39"/>
    </location>
</feature>
<dbReference type="PROSITE" id="PS00151">
    <property type="entry name" value="ACYLPHOSPHATASE_2"/>
    <property type="match status" value="1"/>
</dbReference>
<evidence type="ECO:0000256" key="5">
    <source>
        <dbReference type="PROSITE-ProRule" id="PRU00520"/>
    </source>
</evidence>
<reference evidence="8 10" key="1">
    <citation type="submission" date="2015-11" db="EMBL/GenBank/DDBJ databases">
        <title>Genomic analysis of 38 Legionella species identifies large and diverse effector repertoires.</title>
        <authorList>
            <person name="Burstein D."/>
            <person name="Amaro F."/>
            <person name="Zusman T."/>
            <person name="Lifshitz Z."/>
            <person name="Cohen O."/>
            <person name="Gilbert J.A."/>
            <person name="Pupko T."/>
            <person name="Shuman H.A."/>
            <person name="Segal G."/>
        </authorList>
    </citation>
    <scope>NUCLEOTIDE SEQUENCE [LARGE SCALE GENOMIC DNA]</scope>
    <source>
        <strain evidence="8 10">Lyon 8420412</strain>
    </source>
</reference>
<dbReference type="RefSeq" id="WP_058498775.1">
    <property type="nucleotide sequence ID" value="NZ_CAAAHW010000001.1"/>
</dbReference>
<dbReference type="SUPFAM" id="SSF54975">
    <property type="entry name" value="Acylphosphatase/BLUF domain-like"/>
    <property type="match status" value="1"/>
</dbReference>
<evidence type="ECO:0000313" key="9">
    <source>
        <dbReference type="EMBL" id="STX43635.1"/>
    </source>
</evidence>
<feature type="domain" description="Acylphosphatase-like" evidence="7">
    <location>
        <begin position="6"/>
        <end position="91"/>
    </location>
</feature>
<protein>
    <recommendedName>
        <fullName evidence="3 5">acylphosphatase</fullName>
        <ecNumber evidence="2 5">3.6.1.7</ecNumber>
    </recommendedName>
</protein>
<dbReference type="EC" id="3.6.1.7" evidence="2 5"/>
<keyword evidence="10" id="KW-1185">Reference proteome</keyword>
<dbReference type="Pfam" id="PF00708">
    <property type="entry name" value="Acylphosphatase"/>
    <property type="match status" value="1"/>
</dbReference>
<dbReference type="GO" id="GO:0003998">
    <property type="term" value="F:acylphosphatase activity"/>
    <property type="evidence" value="ECO:0007669"/>
    <property type="project" value="UniProtKB-EC"/>
</dbReference>
<dbReference type="EMBL" id="UGOB01000001">
    <property type="protein sequence ID" value="STX43635.1"/>
    <property type="molecule type" value="Genomic_DNA"/>
</dbReference>
<keyword evidence="5 9" id="KW-0378">Hydrolase</keyword>
<dbReference type="NCBIfam" id="NF011022">
    <property type="entry name" value="PRK14451.1"/>
    <property type="match status" value="1"/>
</dbReference>
<dbReference type="Proteomes" id="UP000254476">
    <property type="component" value="Unassembled WGS sequence"/>
</dbReference>
<evidence type="ECO:0000313" key="8">
    <source>
        <dbReference type="EMBL" id="KTD10658.1"/>
    </source>
</evidence>
<evidence type="ECO:0000256" key="6">
    <source>
        <dbReference type="RuleBase" id="RU004168"/>
    </source>
</evidence>
<accession>A0A378J7N4</accession>
<dbReference type="Gene3D" id="3.30.70.100">
    <property type="match status" value="1"/>
</dbReference>
<reference evidence="9 11" key="2">
    <citation type="submission" date="2018-06" db="EMBL/GenBank/DDBJ databases">
        <authorList>
            <consortium name="Pathogen Informatics"/>
            <person name="Doyle S."/>
        </authorList>
    </citation>
    <scope>NUCLEOTIDE SEQUENCE [LARGE SCALE GENOMIC DNA]</scope>
    <source>
        <strain evidence="9 11">NCTC12388</strain>
    </source>
</reference>
<dbReference type="NCBIfam" id="NF011000">
    <property type="entry name" value="PRK14426.1"/>
    <property type="match status" value="1"/>
</dbReference>
<gene>
    <name evidence="9" type="primary">yccX</name>
    <name evidence="8" type="ORF">Lgra_1624</name>
    <name evidence="9" type="ORF">NCTC12388_01154</name>
</gene>
<dbReference type="Proteomes" id="UP000054691">
    <property type="component" value="Unassembled WGS sequence"/>
</dbReference>
<dbReference type="PANTHER" id="PTHR47268">
    <property type="entry name" value="ACYLPHOSPHATASE"/>
    <property type="match status" value="1"/>
</dbReference>
<proteinExistence type="inferred from homology"/>
<comment type="catalytic activity">
    <reaction evidence="4 5">
        <text>an acyl phosphate + H2O = a carboxylate + phosphate + H(+)</text>
        <dbReference type="Rhea" id="RHEA:14965"/>
        <dbReference type="ChEBI" id="CHEBI:15377"/>
        <dbReference type="ChEBI" id="CHEBI:15378"/>
        <dbReference type="ChEBI" id="CHEBI:29067"/>
        <dbReference type="ChEBI" id="CHEBI:43474"/>
        <dbReference type="ChEBI" id="CHEBI:59918"/>
        <dbReference type="EC" id="3.6.1.7"/>
    </reaction>
</comment>
<evidence type="ECO:0000259" key="7">
    <source>
        <dbReference type="PROSITE" id="PS51160"/>
    </source>
</evidence>
<organism evidence="9 11">
    <name type="scientific">Legionella gratiana</name>
    <dbReference type="NCBI Taxonomy" id="45066"/>
    <lineage>
        <taxon>Bacteria</taxon>
        <taxon>Pseudomonadati</taxon>
        <taxon>Pseudomonadota</taxon>
        <taxon>Gammaproteobacteria</taxon>
        <taxon>Legionellales</taxon>
        <taxon>Legionellaceae</taxon>
        <taxon>Legionella</taxon>
    </lineage>
</organism>
<dbReference type="InterPro" id="IPR036046">
    <property type="entry name" value="Acylphosphatase-like_dom_sf"/>
</dbReference>
<evidence type="ECO:0000313" key="10">
    <source>
        <dbReference type="Proteomes" id="UP000054691"/>
    </source>
</evidence>
<name>A0A378J7N4_9GAMM</name>
<sequence length="91" mass="10537">MTNQICMRCYVSGKVQGVWYRASAQSEARKLGITGWARNLDDGRVEVFACGTVNQLQIFYEWLKMGPQHAVVQECTYEELIWQQYSGFDTF</sequence>
<dbReference type="InterPro" id="IPR017968">
    <property type="entry name" value="Acylphosphatase_CS"/>
</dbReference>
<dbReference type="InterPro" id="IPR020456">
    <property type="entry name" value="Acylphosphatase"/>
</dbReference>
<dbReference type="STRING" id="45066.Lgra_1624"/>